<dbReference type="SUPFAM" id="SSF47616">
    <property type="entry name" value="GST C-terminal domain-like"/>
    <property type="match status" value="1"/>
</dbReference>
<proteinExistence type="predicted"/>
<evidence type="ECO:0000259" key="2">
    <source>
        <dbReference type="PROSITE" id="PS50404"/>
    </source>
</evidence>
<dbReference type="Gene3D" id="1.20.1050.130">
    <property type="match status" value="1"/>
</dbReference>
<feature type="domain" description="GST N-terminal" evidence="2">
    <location>
        <begin position="2"/>
        <end position="79"/>
    </location>
</feature>
<dbReference type="Pfam" id="PF14497">
    <property type="entry name" value="GST_C_3"/>
    <property type="match status" value="1"/>
</dbReference>
<dbReference type="Pfam" id="PF02798">
    <property type="entry name" value="GST_N"/>
    <property type="match status" value="1"/>
</dbReference>
<dbReference type="EC" id="2.5.1.18" evidence="1"/>
<dbReference type="InterPro" id="IPR050213">
    <property type="entry name" value="GST_superfamily"/>
</dbReference>
<dbReference type="InterPro" id="IPR036249">
    <property type="entry name" value="Thioredoxin-like_sf"/>
</dbReference>
<dbReference type="SFLD" id="SFLDG00363">
    <property type="entry name" value="AMPS_(cytGST):_Alpha-__Mu-__Pi"/>
    <property type="match status" value="1"/>
</dbReference>
<evidence type="ECO:0000313" key="4">
    <source>
        <dbReference type="EMBL" id="CAK8674276.1"/>
    </source>
</evidence>
<dbReference type="InterPro" id="IPR036282">
    <property type="entry name" value="Glutathione-S-Trfase_C_sf"/>
</dbReference>
<dbReference type="InterPro" id="IPR004045">
    <property type="entry name" value="Glutathione_S-Trfase_N"/>
</dbReference>
<protein>
    <recommendedName>
        <fullName evidence="1">glutathione transferase</fullName>
        <ecNumber evidence="1">2.5.1.18</ecNumber>
    </recommendedName>
</protein>
<feature type="domain" description="GST C-terminal" evidence="3">
    <location>
        <begin position="81"/>
        <end position="199"/>
    </location>
</feature>
<organism evidence="4 5">
    <name type="scientific">Clavelina lepadiformis</name>
    <name type="common">Light-bulb sea squirt</name>
    <name type="synonym">Ascidia lepadiformis</name>
    <dbReference type="NCBI Taxonomy" id="159417"/>
    <lineage>
        <taxon>Eukaryota</taxon>
        <taxon>Metazoa</taxon>
        <taxon>Chordata</taxon>
        <taxon>Tunicata</taxon>
        <taxon>Ascidiacea</taxon>
        <taxon>Aplousobranchia</taxon>
        <taxon>Clavelinidae</taxon>
        <taxon>Clavelina</taxon>
    </lineage>
</organism>
<dbReference type="PROSITE" id="PS50404">
    <property type="entry name" value="GST_NTER"/>
    <property type="match status" value="1"/>
</dbReference>
<dbReference type="SUPFAM" id="SSF52833">
    <property type="entry name" value="Thioredoxin-like"/>
    <property type="match status" value="1"/>
</dbReference>
<comment type="caution">
    <text evidence="4">The sequence shown here is derived from an EMBL/GenBank/DDBJ whole genome shotgun (WGS) entry which is preliminary data.</text>
</comment>
<dbReference type="SFLD" id="SFLDG01205">
    <property type="entry name" value="AMPS.1"/>
    <property type="match status" value="1"/>
</dbReference>
<evidence type="ECO:0000313" key="5">
    <source>
        <dbReference type="Proteomes" id="UP001642483"/>
    </source>
</evidence>
<dbReference type="EMBL" id="CAWYQH010000013">
    <property type="protein sequence ID" value="CAK8674276.1"/>
    <property type="molecule type" value="Genomic_DNA"/>
</dbReference>
<dbReference type="Proteomes" id="UP001642483">
    <property type="component" value="Unassembled WGS sequence"/>
</dbReference>
<name>A0ABP0F3I0_CLALP</name>
<gene>
    <name evidence="4" type="ORF">CVLEPA_LOCUS3990</name>
</gene>
<keyword evidence="5" id="KW-1185">Reference proteome</keyword>
<sequence length="199" mass="23254">MPKYRLMYFPIKGRAEVARLIFAQAGQEYEDLRISSSDWPAKKPETPFGQMPVLYIDDKPLPQSDAIVRYLAREFKLEGPDSMTTAYVDMLVMSMKEAVEKLPFMEKDEEKKKKAKEAAFEKIDFTFGKIEKKFKDSGKEFLFKELTYADLYLLQMSEAIGYFDKDLMKKFPSLDALIARVKNLPNIKNWLEKRPNTDF</sequence>
<dbReference type="PANTHER" id="PTHR11571">
    <property type="entry name" value="GLUTATHIONE S-TRANSFERASE"/>
    <property type="match status" value="1"/>
</dbReference>
<dbReference type="SFLD" id="SFLDS00019">
    <property type="entry name" value="Glutathione_Transferase_(cytos"/>
    <property type="match status" value="1"/>
</dbReference>
<dbReference type="CDD" id="cd03039">
    <property type="entry name" value="GST_N_Sigma_like"/>
    <property type="match status" value="1"/>
</dbReference>
<accession>A0ABP0F3I0</accession>
<dbReference type="PANTHER" id="PTHR11571:SF150">
    <property type="entry name" value="GLUTATHIONE S-TRANSFERASE"/>
    <property type="match status" value="1"/>
</dbReference>
<dbReference type="InterPro" id="IPR010987">
    <property type="entry name" value="Glutathione-S-Trfase_C-like"/>
</dbReference>
<dbReference type="InterPro" id="IPR004046">
    <property type="entry name" value="GST_C"/>
</dbReference>
<reference evidence="4 5" key="1">
    <citation type="submission" date="2024-02" db="EMBL/GenBank/DDBJ databases">
        <authorList>
            <person name="Daric V."/>
            <person name="Darras S."/>
        </authorList>
    </citation>
    <scope>NUCLEOTIDE SEQUENCE [LARGE SCALE GENOMIC DNA]</scope>
</reference>
<evidence type="ECO:0000256" key="1">
    <source>
        <dbReference type="ARBA" id="ARBA00012452"/>
    </source>
</evidence>
<evidence type="ECO:0000259" key="3">
    <source>
        <dbReference type="PROSITE" id="PS50405"/>
    </source>
</evidence>
<dbReference type="PROSITE" id="PS50405">
    <property type="entry name" value="GST_CTER"/>
    <property type="match status" value="1"/>
</dbReference>
<dbReference type="InterPro" id="IPR040079">
    <property type="entry name" value="Glutathione_S-Trfase"/>
</dbReference>